<dbReference type="InterPro" id="IPR001962">
    <property type="entry name" value="Asn_synthase"/>
</dbReference>
<dbReference type="Gene3D" id="3.40.50.620">
    <property type="entry name" value="HUPs"/>
    <property type="match status" value="1"/>
</dbReference>
<evidence type="ECO:0000313" key="4">
    <source>
        <dbReference type="Proteomes" id="UP001620460"/>
    </source>
</evidence>
<comment type="caution">
    <text evidence="3">The sequence shown here is derived from an EMBL/GenBank/DDBJ whole genome shotgun (WGS) entry which is preliminary data.</text>
</comment>
<evidence type="ECO:0000259" key="2">
    <source>
        <dbReference type="Pfam" id="PF00733"/>
    </source>
</evidence>
<evidence type="ECO:0000313" key="3">
    <source>
        <dbReference type="EMBL" id="MFK2902968.1"/>
    </source>
</evidence>
<feature type="compositionally biased region" description="Polar residues" evidence="1">
    <location>
        <begin position="8"/>
        <end position="20"/>
    </location>
</feature>
<dbReference type="InterPro" id="IPR014729">
    <property type="entry name" value="Rossmann-like_a/b/a_fold"/>
</dbReference>
<dbReference type="RefSeq" id="WP_404630082.1">
    <property type="nucleotide sequence ID" value="NZ_JADIKM010000001.1"/>
</dbReference>
<proteinExistence type="predicted"/>
<dbReference type="Proteomes" id="UP001620460">
    <property type="component" value="Unassembled WGS sequence"/>
</dbReference>
<feature type="domain" description="Asparagine synthetase" evidence="2">
    <location>
        <begin position="120"/>
        <end position="406"/>
    </location>
</feature>
<reference evidence="3 4" key="1">
    <citation type="submission" date="2020-10" db="EMBL/GenBank/DDBJ databases">
        <title>Phylogeny of dyella-like bacteria.</title>
        <authorList>
            <person name="Fu J."/>
        </authorList>
    </citation>
    <scope>NUCLEOTIDE SEQUENCE [LARGE SCALE GENOMIC DNA]</scope>
    <source>
        <strain evidence="3 4">Gsoil3046</strain>
    </source>
</reference>
<sequence length="496" mass="54941">MRSHDYLAQTQRDGPTGTAPQRIQINASPHAGEADFSAVHGVSGQVENLDPVSIADLLRNAFVYPPHSIFRNVKLATTGFSPQQNLHDEPAFHFERQSAAVTRPSADVVDDEQLIDTYHRLLGQAVVRSTAGMRSPYLLQSGGKDSTSLAIAMSEVARHTTCITYLGGQEENEVDSARRIAQKLGLRHESLTCEPGRAYDRYLALVPRMPLLTGDFALLSYCDLATDIAQGGGDGIIDGLGSDPYFGVPPNGKQKLLGSLARRVRLPAALLRMPVLRDSFRMSYVLGTLQMDPFERFYPGSRFTDAEVDQLLGHPLSWLSRQRLETFRADIDAASTPEAQRRISATILEPALFAKGMYVASALDLRVVYPYCDGPLCDWVFREVPDEQLIGPGGVNKVLVRKHIARRFGTLPYVAAKGSFRFDICGLARERFDQVWTMAGQTRALVPGAPAWLERYRHQFDNKYFASKFYLLAILLPWLLHRFDGARAEADGGDSA</sequence>
<evidence type="ECO:0000256" key="1">
    <source>
        <dbReference type="SAM" id="MobiDB-lite"/>
    </source>
</evidence>
<protein>
    <recommendedName>
        <fullName evidence="2">Asparagine synthetase domain-containing protein</fullName>
    </recommendedName>
</protein>
<accession>A0ABW8JPC4</accession>
<keyword evidence="4" id="KW-1185">Reference proteome</keyword>
<organism evidence="3 4">
    <name type="scientific">Dyella ginsengisoli</name>
    <dbReference type="NCBI Taxonomy" id="363848"/>
    <lineage>
        <taxon>Bacteria</taxon>
        <taxon>Pseudomonadati</taxon>
        <taxon>Pseudomonadota</taxon>
        <taxon>Gammaproteobacteria</taxon>
        <taxon>Lysobacterales</taxon>
        <taxon>Rhodanobacteraceae</taxon>
        <taxon>Dyella</taxon>
    </lineage>
</organism>
<gene>
    <name evidence="3" type="ORF">ISP17_03260</name>
</gene>
<dbReference type="Pfam" id="PF00733">
    <property type="entry name" value="Asn_synthase"/>
    <property type="match status" value="1"/>
</dbReference>
<name>A0ABW8JPC4_9GAMM</name>
<dbReference type="EMBL" id="JADIKM010000001">
    <property type="protein sequence ID" value="MFK2902968.1"/>
    <property type="molecule type" value="Genomic_DNA"/>
</dbReference>
<feature type="region of interest" description="Disordered" evidence="1">
    <location>
        <begin position="1"/>
        <end position="20"/>
    </location>
</feature>
<dbReference type="SUPFAM" id="SSF52402">
    <property type="entry name" value="Adenine nucleotide alpha hydrolases-like"/>
    <property type="match status" value="1"/>
</dbReference>